<gene>
    <name evidence="8" type="ORF">LY89DRAFT_733482</name>
</gene>
<evidence type="ECO:0000256" key="6">
    <source>
        <dbReference type="ARBA" id="ARBA00023004"/>
    </source>
</evidence>
<dbReference type="EMBL" id="KQ947414">
    <property type="protein sequence ID" value="KUJ17647.1"/>
    <property type="molecule type" value="Genomic_DNA"/>
</dbReference>
<dbReference type="AlphaFoldDB" id="A0A194XD16"/>
<accession>A0A194XD16</accession>
<dbReference type="InterPro" id="IPR051323">
    <property type="entry name" value="AtsK-like"/>
</dbReference>
<keyword evidence="4" id="KW-0223">Dioxygenase</keyword>
<dbReference type="InParanoid" id="A0A194XD16"/>
<dbReference type="GO" id="GO:0046872">
    <property type="term" value="F:metal ion binding"/>
    <property type="evidence" value="ECO:0007669"/>
    <property type="project" value="UniProtKB-KW"/>
</dbReference>
<comment type="similarity">
    <text evidence="2">Belongs to the TfdA dioxygenase family.</text>
</comment>
<dbReference type="Gene3D" id="3.60.130.10">
    <property type="entry name" value="Clavaminate synthase-like"/>
    <property type="match status" value="1"/>
</dbReference>
<dbReference type="SUPFAM" id="SSF51197">
    <property type="entry name" value="Clavaminate synthase-like"/>
    <property type="match status" value="1"/>
</dbReference>
<dbReference type="KEGG" id="psco:LY89DRAFT_733482"/>
<evidence type="ECO:0000256" key="3">
    <source>
        <dbReference type="ARBA" id="ARBA00022723"/>
    </source>
</evidence>
<dbReference type="InterPro" id="IPR003819">
    <property type="entry name" value="TauD/TfdA-like"/>
</dbReference>
<dbReference type="PANTHER" id="PTHR30468:SF31">
    <property type="entry name" value="ALPHA-KETOGLUTARATE-DEPENDENT SULFONATE DIOXYGENASE-RELATED"/>
    <property type="match status" value="1"/>
</dbReference>
<dbReference type="GO" id="GO:0016706">
    <property type="term" value="F:2-oxoglutarate-dependent dioxygenase activity"/>
    <property type="evidence" value="ECO:0007669"/>
    <property type="project" value="TreeGrafter"/>
</dbReference>
<keyword evidence="9" id="KW-1185">Reference proteome</keyword>
<evidence type="ECO:0000259" key="7">
    <source>
        <dbReference type="Pfam" id="PF02668"/>
    </source>
</evidence>
<evidence type="ECO:0000313" key="8">
    <source>
        <dbReference type="EMBL" id="KUJ17647.1"/>
    </source>
</evidence>
<evidence type="ECO:0000256" key="5">
    <source>
        <dbReference type="ARBA" id="ARBA00023002"/>
    </source>
</evidence>
<keyword evidence="3" id="KW-0479">Metal-binding</keyword>
<proteinExistence type="inferred from homology"/>
<dbReference type="Pfam" id="PF02668">
    <property type="entry name" value="TauD"/>
    <property type="match status" value="1"/>
</dbReference>
<comment type="cofactor">
    <cofactor evidence="1">
        <name>Fe(2+)</name>
        <dbReference type="ChEBI" id="CHEBI:29033"/>
    </cofactor>
</comment>
<evidence type="ECO:0000256" key="2">
    <source>
        <dbReference type="ARBA" id="ARBA00005896"/>
    </source>
</evidence>
<evidence type="ECO:0000256" key="1">
    <source>
        <dbReference type="ARBA" id="ARBA00001954"/>
    </source>
</evidence>
<dbReference type="GO" id="GO:0005737">
    <property type="term" value="C:cytoplasm"/>
    <property type="evidence" value="ECO:0007669"/>
    <property type="project" value="TreeGrafter"/>
</dbReference>
<protein>
    <submittedName>
        <fullName evidence="8">TauD-domain-containing protein</fullName>
    </submittedName>
</protein>
<sequence length="367" mass="41452">MALDITPAVLAYVPPDPPLEQFEPARDRAFFADPTKASLLSQASSIEALTPYIGTELKGVQVSQLTDAQKDELALLVAERGVVFFRDQDITLEQQHALAAHYGKQDRDPSQQDPRHVTILGHDFNIRAKDRNVAAYHGDHSFEVNPPSYTLLRMLRTPETGGDTIFTSQVALFDKLSPTFQKAFEGFFGIHSSEKYYLNSINGGGKPRRAPIITEHPLVRTHPVTHLKSLNYNPLFVTGVKGLNDRESFHTLNFLYDHLHSADDLTVRWKWTPDSIAFWDNRVVVHRAVPGGYEPSSREGKRTAIFGERPFFDPSISESWSERKERLKKEKLSIESNSEYAVKTNGHLENGTRLDEPELNFSKLNVV</sequence>
<dbReference type="InterPro" id="IPR042098">
    <property type="entry name" value="TauD-like_sf"/>
</dbReference>
<evidence type="ECO:0000313" key="9">
    <source>
        <dbReference type="Proteomes" id="UP000070700"/>
    </source>
</evidence>
<name>A0A194XD16_MOLSC</name>
<dbReference type="OrthoDB" id="10257314at2759"/>
<feature type="domain" description="TauD/TfdA-like" evidence="7">
    <location>
        <begin position="46"/>
        <end position="303"/>
    </location>
</feature>
<keyword evidence="5" id="KW-0560">Oxidoreductase</keyword>
<dbReference type="PANTHER" id="PTHR30468">
    <property type="entry name" value="ALPHA-KETOGLUTARATE-DEPENDENT SULFONATE DIOXYGENASE"/>
    <property type="match status" value="1"/>
</dbReference>
<dbReference type="GeneID" id="28829530"/>
<evidence type="ECO:0000256" key="4">
    <source>
        <dbReference type="ARBA" id="ARBA00022964"/>
    </source>
</evidence>
<dbReference type="RefSeq" id="XP_018072002.1">
    <property type="nucleotide sequence ID" value="XM_018219804.1"/>
</dbReference>
<keyword evidence="6" id="KW-0408">Iron</keyword>
<reference evidence="8 9" key="1">
    <citation type="submission" date="2015-10" db="EMBL/GenBank/DDBJ databases">
        <title>Full genome of DAOMC 229536 Phialocephala scopiformis, a fungal endophyte of spruce producing the potent anti-insectan compound rugulosin.</title>
        <authorList>
            <consortium name="DOE Joint Genome Institute"/>
            <person name="Walker A.K."/>
            <person name="Frasz S.L."/>
            <person name="Seifert K.A."/>
            <person name="Miller J.D."/>
            <person name="Mondo S.J."/>
            <person name="Labutti K."/>
            <person name="Lipzen A."/>
            <person name="Dockter R."/>
            <person name="Kennedy M."/>
            <person name="Grigoriev I.V."/>
            <person name="Spatafora J.W."/>
        </authorList>
    </citation>
    <scope>NUCLEOTIDE SEQUENCE [LARGE SCALE GENOMIC DNA]</scope>
    <source>
        <strain evidence="8 9">CBS 120377</strain>
    </source>
</reference>
<dbReference type="Proteomes" id="UP000070700">
    <property type="component" value="Unassembled WGS sequence"/>
</dbReference>
<organism evidence="8 9">
    <name type="scientific">Mollisia scopiformis</name>
    <name type="common">Conifer needle endophyte fungus</name>
    <name type="synonym">Phialocephala scopiformis</name>
    <dbReference type="NCBI Taxonomy" id="149040"/>
    <lineage>
        <taxon>Eukaryota</taxon>
        <taxon>Fungi</taxon>
        <taxon>Dikarya</taxon>
        <taxon>Ascomycota</taxon>
        <taxon>Pezizomycotina</taxon>
        <taxon>Leotiomycetes</taxon>
        <taxon>Helotiales</taxon>
        <taxon>Mollisiaceae</taxon>
        <taxon>Mollisia</taxon>
    </lineage>
</organism>